<dbReference type="InterPro" id="IPR002182">
    <property type="entry name" value="NB-ARC"/>
</dbReference>
<feature type="domain" description="NB-ARC" evidence="3">
    <location>
        <begin position="15"/>
        <end position="115"/>
    </location>
</feature>
<dbReference type="GO" id="GO:0006952">
    <property type="term" value="P:defense response"/>
    <property type="evidence" value="ECO:0007669"/>
    <property type="project" value="UniProtKB-KW"/>
</dbReference>
<reference evidence="4 5" key="1">
    <citation type="submission" date="2024-01" db="EMBL/GenBank/DDBJ databases">
        <title>A telomere-to-telomere, gap-free genome of sweet tea (Lithocarpus litseifolius).</title>
        <authorList>
            <person name="Zhou J."/>
        </authorList>
    </citation>
    <scope>NUCLEOTIDE SEQUENCE [LARGE SCALE GENOMIC DNA]</scope>
    <source>
        <strain evidence="4">Zhou-2022a</strain>
        <tissue evidence="4">Leaf</tissue>
    </source>
</reference>
<dbReference type="AlphaFoldDB" id="A0AAW2BSY8"/>
<comment type="caution">
    <text evidence="4">The sequence shown here is derived from an EMBL/GenBank/DDBJ whole genome shotgun (WGS) entry which is preliminary data.</text>
</comment>
<dbReference type="Proteomes" id="UP001459277">
    <property type="component" value="Unassembled WGS sequence"/>
</dbReference>
<proteinExistence type="predicted"/>
<evidence type="ECO:0000256" key="1">
    <source>
        <dbReference type="ARBA" id="ARBA00022821"/>
    </source>
</evidence>
<feature type="region of interest" description="Disordered" evidence="2">
    <location>
        <begin position="1"/>
        <end position="28"/>
    </location>
</feature>
<sequence>MINLLPKENSQKDQKEKSQNDQKEEIKGWSDGDLIRELREVQQKQKCLVVLDDIWKIEDWNILCQVFPMKDTKSKILLTSRNTNVALKADARGIHNLEGLNPEKSFELLEKMAISWRSDLCARSHFLK</sequence>
<dbReference type="PANTHER" id="PTHR36766">
    <property type="entry name" value="PLANT BROAD-SPECTRUM MILDEW RESISTANCE PROTEIN RPW8"/>
    <property type="match status" value="1"/>
</dbReference>
<name>A0AAW2BSY8_9ROSI</name>
<feature type="compositionally biased region" description="Basic and acidic residues" evidence="2">
    <location>
        <begin position="9"/>
        <end position="28"/>
    </location>
</feature>
<dbReference type="EMBL" id="JAZDWU010000010">
    <property type="protein sequence ID" value="KAK9987889.1"/>
    <property type="molecule type" value="Genomic_DNA"/>
</dbReference>
<keyword evidence="5" id="KW-1185">Reference proteome</keyword>
<gene>
    <name evidence="4" type="ORF">SO802_028128</name>
</gene>
<evidence type="ECO:0000313" key="5">
    <source>
        <dbReference type="Proteomes" id="UP001459277"/>
    </source>
</evidence>
<evidence type="ECO:0000256" key="2">
    <source>
        <dbReference type="SAM" id="MobiDB-lite"/>
    </source>
</evidence>
<evidence type="ECO:0000313" key="4">
    <source>
        <dbReference type="EMBL" id="KAK9987889.1"/>
    </source>
</evidence>
<dbReference type="SUPFAM" id="SSF52540">
    <property type="entry name" value="P-loop containing nucleoside triphosphate hydrolases"/>
    <property type="match status" value="1"/>
</dbReference>
<dbReference type="Pfam" id="PF00931">
    <property type="entry name" value="NB-ARC"/>
    <property type="match status" value="1"/>
</dbReference>
<dbReference type="Gene3D" id="3.40.50.300">
    <property type="entry name" value="P-loop containing nucleotide triphosphate hydrolases"/>
    <property type="match status" value="1"/>
</dbReference>
<dbReference type="PANTHER" id="PTHR36766:SF64">
    <property type="entry name" value="OS12G0206100 PROTEIN"/>
    <property type="match status" value="1"/>
</dbReference>
<evidence type="ECO:0000259" key="3">
    <source>
        <dbReference type="Pfam" id="PF00931"/>
    </source>
</evidence>
<organism evidence="4 5">
    <name type="scientific">Lithocarpus litseifolius</name>
    <dbReference type="NCBI Taxonomy" id="425828"/>
    <lineage>
        <taxon>Eukaryota</taxon>
        <taxon>Viridiplantae</taxon>
        <taxon>Streptophyta</taxon>
        <taxon>Embryophyta</taxon>
        <taxon>Tracheophyta</taxon>
        <taxon>Spermatophyta</taxon>
        <taxon>Magnoliopsida</taxon>
        <taxon>eudicotyledons</taxon>
        <taxon>Gunneridae</taxon>
        <taxon>Pentapetalae</taxon>
        <taxon>rosids</taxon>
        <taxon>fabids</taxon>
        <taxon>Fagales</taxon>
        <taxon>Fagaceae</taxon>
        <taxon>Lithocarpus</taxon>
    </lineage>
</organism>
<keyword evidence="1" id="KW-0611">Plant defense</keyword>
<accession>A0AAW2BSY8</accession>
<dbReference type="GO" id="GO:0043531">
    <property type="term" value="F:ADP binding"/>
    <property type="evidence" value="ECO:0007669"/>
    <property type="project" value="InterPro"/>
</dbReference>
<dbReference type="InterPro" id="IPR027417">
    <property type="entry name" value="P-loop_NTPase"/>
</dbReference>
<protein>
    <recommendedName>
        <fullName evidence="3">NB-ARC domain-containing protein</fullName>
    </recommendedName>
</protein>